<dbReference type="Pfam" id="PF01248">
    <property type="entry name" value="Ribosomal_L7Ae"/>
    <property type="match status" value="1"/>
</dbReference>
<name>A0A3B4WUK5_SERLL</name>
<evidence type="ECO:0000256" key="3">
    <source>
        <dbReference type="ARBA" id="ARBA00023274"/>
    </source>
</evidence>
<keyword evidence="7" id="KW-1185">Reference proteome</keyword>
<dbReference type="PRINTS" id="PR00972">
    <property type="entry name" value="RIBSOMALS12E"/>
</dbReference>
<dbReference type="STRING" id="1841481.ENSSLDP00000008684"/>
<dbReference type="InterPro" id="IPR000530">
    <property type="entry name" value="Ribosomal_eS12"/>
</dbReference>
<reference evidence="6" key="1">
    <citation type="submission" date="2025-08" db="UniProtKB">
        <authorList>
            <consortium name="Ensembl"/>
        </authorList>
    </citation>
    <scope>IDENTIFICATION</scope>
</reference>
<dbReference type="Gene3D" id="3.30.1330.30">
    <property type="match status" value="1"/>
</dbReference>
<dbReference type="InterPro" id="IPR029064">
    <property type="entry name" value="Ribosomal_eL30-like_sf"/>
</dbReference>
<protein>
    <recommendedName>
        <fullName evidence="4">40S ribosomal protein S12</fullName>
    </recommendedName>
</protein>
<comment type="similarity">
    <text evidence="1 4">Belongs to the eukaryotic ribosomal protein eS12 family.</text>
</comment>
<proteinExistence type="inferred from homology"/>
<dbReference type="PANTHER" id="PTHR11843">
    <property type="entry name" value="40S RIBOSOMAL PROTEIN S12"/>
    <property type="match status" value="1"/>
</dbReference>
<keyword evidence="3 4" id="KW-0687">Ribonucleoprotein</keyword>
<dbReference type="InterPro" id="IPR047860">
    <property type="entry name" value="Ribosomal_eS12_CS"/>
</dbReference>
<organism evidence="6 7">
    <name type="scientific">Seriola lalandi dorsalis</name>
    <dbReference type="NCBI Taxonomy" id="1841481"/>
    <lineage>
        <taxon>Eukaryota</taxon>
        <taxon>Metazoa</taxon>
        <taxon>Chordata</taxon>
        <taxon>Craniata</taxon>
        <taxon>Vertebrata</taxon>
        <taxon>Euteleostomi</taxon>
        <taxon>Actinopterygii</taxon>
        <taxon>Neopterygii</taxon>
        <taxon>Teleostei</taxon>
        <taxon>Neoteleostei</taxon>
        <taxon>Acanthomorphata</taxon>
        <taxon>Carangaria</taxon>
        <taxon>Carangiformes</taxon>
        <taxon>Carangidae</taxon>
        <taxon>Seriola</taxon>
    </lineage>
</organism>
<evidence type="ECO:0000256" key="4">
    <source>
        <dbReference type="RuleBase" id="RU000670"/>
    </source>
</evidence>
<evidence type="ECO:0000256" key="1">
    <source>
        <dbReference type="ARBA" id="ARBA00005824"/>
    </source>
</evidence>
<sequence length="147" mass="15669">MADEETTEVEVAETAPVAEAPAVMDVETALKLVLKNALVHDGVARGLHECAKTLDKGQAQLCVLSADCSEPEYTKLVEALCAEHGVNLMKVSDKKQLGEWVGLAKLDQEGAARKVVGCSWPTSALTGTLRRQRCEDARALARAPSLA</sequence>
<reference evidence="6" key="2">
    <citation type="submission" date="2025-09" db="UniProtKB">
        <authorList>
            <consortium name="Ensembl"/>
        </authorList>
    </citation>
    <scope>IDENTIFICATION</scope>
</reference>
<evidence type="ECO:0000259" key="5">
    <source>
        <dbReference type="Pfam" id="PF01248"/>
    </source>
</evidence>
<dbReference type="AlphaFoldDB" id="A0A3B4WUK5"/>
<dbReference type="GO" id="GO:0003735">
    <property type="term" value="F:structural constituent of ribosome"/>
    <property type="evidence" value="ECO:0007669"/>
    <property type="project" value="InterPro"/>
</dbReference>
<dbReference type="SUPFAM" id="SSF55315">
    <property type="entry name" value="L30e-like"/>
    <property type="match status" value="1"/>
</dbReference>
<dbReference type="GO" id="GO:0006412">
    <property type="term" value="P:translation"/>
    <property type="evidence" value="ECO:0007669"/>
    <property type="project" value="InterPro"/>
</dbReference>
<dbReference type="GO" id="GO:0005840">
    <property type="term" value="C:ribosome"/>
    <property type="evidence" value="ECO:0007669"/>
    <property type="project" value="UniProtKB-KW"/>
</dbReference>
<accession>A0A3B4WUK5</accession>
<dbReference type="GeneTree" id="ENSGT00390000018318"/>
<dbReference type="Ensembl" id="ENSSLDT00000008973.1">
    <property type="protein sequence ID" value="ENSSLDP00000008684.1"/>
    <property type="gene ID" value="ENSSLDG00000006888.1"/>
</dbReference>
<dbReference type="GO" id="GO:1990904">
    <property type="term" value="C:ribonucleoprotein complex"/>
    <property type="evidence" value="ECO:0007669"/>
    <property type="project" value="UniProtKB-KW"/>
</dbReference>
<dbReference type="InterPro" id="IPR004038">
    <property type="entry name" value="Ribosomal_eL8/eL30/eS12/Gad45"/>
</dbReference>
<evidence type="ECO:0000313" key="6">
    <source>
        <dbReference type="Ensembl" id="ENSSLDP00000008684.1"/>
    </source>
</evidence>
<feature type="domain" description="Ribosomal protein eL8/eL30/eS12/Gadd45" evidence="5">
    <location>
        <begin position="29"/>
        <end position="119"/>
    </location>
</feature>
<keyword evidence="2 4" id="KW-0689">Ribosomal protein</keyword>
<dbReference type="PROSITE" id="PS01189">
    <property type="entry name" value="RIBOSOMAL_S12E"/>
    <property type="match status" value="1"/>
</dbReference>
<evidence type="ECO:0000256" key="2">
    <source>
        <dbReference type="ARBA" id="ARBA00022980"/>
    </source>
</evidence>
<evidence type="ECO:0000313" key="7">
    <source>
        <dbReference type="Proteomes" id="UP000261360"/>
    </source>
</evidence>
<dbReference type="Proteomes" id="UP000261360">
    <property type="component" value="Unplaced"/>
</dbReference>